<organism evidence="1 2">
    <name type="scientific">Diphasiastrum complanatum</name>
    <name type="common">Issler's clubmoss</name>
    <name type="synonym">Lycopodium complanatum</name>
    <dbReference type="NCBI Taxonomy" id="34168"/>
    <lineage>
        <taxon>Eukaryota</taxon>
        <taxon>Viridiplantae</taxon>
        <taxon>Streptophyta</taxon>
        <taxon>Embryophyta</taxon>
        <taxon>Tracheophyta</taxon>
        <taxon>Lycopodiopsida</taxon>
        <taxon>Lycopodiales</taxon>
        <taxon>Lycopodiaceae</taxon>
        <taxon>Lycopodioideae</taxon>
        <taxon>Diphasiastrum</taxon>
    </lineage>
</organism>
<proteinExistence type="predicted"/>
<reference evidence="2" key="1">
    <citation type="journal article" date="2024" name="Proc. Natl. Acad. Sci. U.S.A.">
        <title>Extraordinary preservation of gene collinearity over three hundred million years revealed in homosporous lycophytes.</title>
        <authorList>
            <person name="Li C."/>
            <person name="Wickell D."/>
            <person name="Kuo L.Y."/>
            <person name="Chen X."/>
            <person name="Nie B."/>
            <person name="Liao X."/>
            <person name="Peng D."/>
            <person name="Ji J."/>
            <person name="Jenkins J."/>
            <person name="Williams M."/>
            <person name="Shu S."/>
            <person name="Plott C."/>
            <person name="Barry K."/>
            <person name="Rajasekar S."/>
            <person name="Grimwood J."/>
            <person name="Han X."/>
            <person name="Sun S."/>
            <person name="Hou Z."/>
            <person name="He W."/>
            <person name="Dai G."/>
            <person name="Sun C."/>
            <person name="Schmutz J."/>
            <person name="Leebens-Mack J.H."/>
            <person name="Li F.W."/>
            <person name="Wang L."/>
        </authorList>
    </citation>
    <scope>NUCLEOTIDE SEQUENCE [LARGE SCALE GENOMIC DNA]</scope>
    <source>
        <strain evidence="2">cv. PW_Plant_1</strain>
    </source>
</reference>
<dbReference type="Proteomes" id="UP001162992">
    <property type="component" value="Chromosome 6"/>
</dbReference>
<sequence length="460" mass="52175">MVGKTCQSASALLLLQISSAPSQLHEKSKVERHCVTWTPKEDQLLQEHVRLHGTEKWGIIATKLHPKTGRQCRRRWQMYLNSASKKGGGWSAEEDQFLLEAHQKYGNRWTEIAKAMFGRTDNAVKNRFMSLRKKRAKELHLSATLSKGYRSDGTKQLRKKKASEQKIGLEIQSLTSRHSRNEASPQAQADLFLHEKSHSKEWSGFKPKEFLKIVREAARNRDLISPTTAQPALFARDASSMASEASVEQVDYIPEDTLILKGTNGSTLTTIGNERMKKNTFPVLHAQLQDEESTDTYCGDSLRRQAEVDASYWFEEAEIESREHRTMPCILHSTVAFCGTEEELINDLNIEFMIAEDIKQECQFYRTTDGIPIDANLIPETPKQDHASKWMDTISFSESIITPVHVAQVTMDGNTSPQFSEGEKQFLLSTFDDYCSGTEVPVSYQTPSPLCRQLSWISPI</sequence>
<name>A0ACC2DBU6_DIPCM</name>
<gene>
    <name evidence="1" type="ORF">O6H91_06G027400</name>
</gene>
<evidence type="ECO:0000313" key="1">
    <source>
        <dbReference type="EMBL" id="KAJ7551761.1"/>
    </source>
</evidence>
<evidence type="ECO:0000313" key="2">
    <source>
        <dbReference type="Proteomes" id="UP001162992"/>
    </source>
</evidence>
<comment type="caution">
    <text evidence="1">The sequence shown here is derived from an EMBL/GenBank/DDBJ whole genome shotgun (WGS) entry which is preliminary data.</text>
</comment>
<protein>
    <submittedName>
        <fullName evidence="1">Uncharacterized protein</fullName>
    </submittedName>
</protein>
<accession>A0ACC2DBU6</accession>
<keyword evidence="2" id="KW-1185">Reference proteome</keyword>
<dbReference type="EMBL" id="CM055097">
    <property type="protein sequence ID" value="KAJ7551761.1"/>
    <property type="molecule type" value="Genomic_DNA"/>
</dbReference>